<feature type="domain" description="D-isomer specific 2-hydroxyacid dehydrogenase NAD-binding" evidence="2">
    <location>
        <begin position="90"/>
        <end position="163"/>
    </location>
</feature>
<organism evidence="3 4">
    <name type="scientific">Paenirhodobacter ferrireducens</name>
    <dbReference type="NCBI Taxonomy" id="1215032"/>
    <lineage>
        <taxon>Bacteria</taxon>
        <taxon>Pseudomonadati</taxon>
        <taxon>Pseudomonadota</taxon>
        <taxon>Alphaproteobacteria</taxon>
        <taxon>Rhodobacterales</taxon>
        <taxon>Rhodobacter group</taxon>
        <taxon>Paenirhodobacter</taxon>
    </lineage>
</organism>
<gene>
    <name evidence="3" type="ORF">EOW65_00050</name>
</gene>
<proteinExistence type="predicted"/>
<dbReference type="EMBL" id="SAVB01000001">
    <property type="protein sequence ID" value="RWR52905.1"/>
    <property type="molecule type" value="Genomic_DNA"/>
</dbReference>
<dbReference type="Pfam" id="PF02826">
    <property type="entry name" value="2-Hacid_dh_C"/>
    <property type="match status" value="1"/>
</dbReference>
<reference evidence="3 4" key="1">
    <citation type="submission" date="2019-01" db="EMBL/GenBank/DDBJ databases">
        <title>Sinorhodobacter populi sp. nov. isolated from the symptomatic bark tissue of Populus euramericana canker.</title>
        <authorList>
            <person name="Xu G."/>
        </authorList>
    </citation>
    <scope>NUCLEOTIDE SEQUENCE [LARGE SCALE GENOMIC DNA]</scope>
    <source>
        <strain evidence="3 4">CCTCC AB2012026</strain>
    </source>
</reference>
<dbReference type="SUPFAM" id="SSF51735">
    <property type="entry name" value="NAD(P)-binding Rossmann-fold domains"/>
    <property type="match status" value="1"/>
</dbReference>
<dbReference type="Gene3D" id="3.40.50.720">
    <property type="entry name" value="NAD(P)-binding Rossmann-like Domain"/>
    <property type="match status" value="2"/>
</dbReference>
<keyword evidence="4" id="KW-1185">Reference proteome</keyword>
<accession>A0A443LUU0</accession>
<evidence type="ECO:0000259" key="2">
    <source>
        <dbReference type="Pfam" id="PF02826"/>
    </source>
</evidence>
<comment type="caution">
    <text evidence="3">The sequence shown here is derived from an EMBL/GenBank/DDBJ whole genome shotgun (WGS) entry which is preliminary data.</text>
</comment>
<dbReference type="SUPFAM" id="SSF52283">
    <property type="entry name" value="Formate/glycerate dehydrogenase catalytic domain-like"/>
    <property type="match status" value="1"/>
</dbReference>
<dbReference type="InterPro" id="IPR036291">
    <property type="entry name" value="NAD(P)-bd_dom_sf"/>
</dbReference>
<dbReference type="InterPro" id="IPR006140">
    <property type="entry name" value="D-isomer_DH_NAD-bd"/>
</dbReference>
<dbReference type="OrthoDB" id="7374922at2"/>
<keyword evidence="1" id="KW-0560">Oxidoreductase</keyword>
<dbReference type="GO" id="GO:0016618">
    <property type="term" value="F:hydroxypyruvate reductase [NAD(P)H] activity"/>
    <property type="evidence" value="ECO:0007669"/>
    <property type="project" value="TreeGrafter"/>
</dbReference>
<dbReference type="GO" id="GO:0051287">
    <property type="term" value="F:NAD binding"/>
    <property type="evidence" value="ECO:0007669"/>
    <property type="project" value="InterPro"/>
</dbReference>
<sequence length="178" mass="19003">MPAAAASPRRRSRAKVSPHADLAAALPEADVLVVSGLWRNDLLAHAPKLKYIQSVSSGTNQNDKAAFAERGIRLASGQGMNKNAVSEHAIGLLLSLTRRLALARDNQSAKIWRPEQTDPMAREEELPGKVMVILGTGGIGDRIARIAKAFDMRVIGLRRAPAKGKGKGRPTRSAASVT</sequence>
<dbReference type="RefSeq" id="WP_128147004.1">
    <property type="nucleotide sequence ID" value="NZ_SAVB01000001.1"/>
</dbReference>
<name>A0A443LUU0_9RHOB</name>
<dbReference type="AlphaFoldDB" id="A0A443LUU0"/>
<protein>
    <recommendedName>
        <fullName evidence="2">D-isomer specific 2-hydroxyacid dehydrogenase NAD-binding domain-containing protein</fullName>
    </recommendedName>
</protein>
<dbReference type="GO" id="GO:0005829">
    <property type="term" value="C:cytosol"/>
    <property type="evidence" value="ECO:0007669"/>
    <property type="project" value="TreeGrafter"/>
</dbReference>
<evidence type="ECO:0000256" key="1">
    <source>
        <dbReference type="ARBA" id="ARBA00023002"/>
    </source>
</evidence>
<evidence type="ECO:0000313" key="4">
    <source>
        <dbReference type="Proteomes" id="UP000286594"/>
    </source>
</evidence>
<dbReference type="PANTHER" id="PTHR10996:SF283">
    <property type="entry name" value="GLYOXYLATE_HYDROXYPYRUVATE REDUCTASE B"/>
    <property type="match status" value="1"/>
</dbReference>
<dbReference type="PANTHER" id="PTHR10996">
    <property type="entry name" value="2-HYDROXYACID DEHYDROGENASE-RELATED"/>
    <property type="match status" value="1"/>
</dbReference>
<dbReference type="InterPro" id="IPR050223">
    <property type="entry name" value="D-isomer_2-hydroxyacid_DH"/>
</dbReference>
<dbReference type="Proteomes" id="UP000286594">
    <property type="component" value="Unassembled WGS sequence"/>
</dbReference>
<dbReference type="GO" id="GO:0030267">
    <property type="term" value="F:glyoxylate reductase (NADPH) activity"/>
    <property type="evidence" value="ECO:0007669"/>
    <property type="project" value="TreeGrafter"/>
</dbReference>
<evidence type="ECO:0000313" key="3">
    <source>
        <dbReference type="EMBL" id="RWR52905.1"/>
    </source>
</evidence>